<reference evidence="2 3" key="1">
    <citation type="submission" date="2016-07" db="EMBL/GenBank/DDBJ databases">
        <title>Draft genome of the white-rot fungus Obba rivulosa 3A-2.</title>
        <authorList>
            <consortium name="DOE Joint Genome Institute"/>
            <person name="Miettinen O."/>
            <person name="Riley R."/>
            <person name="Acob R."/>
            <person name="Barry K."/>
            <person name="Cullen D."/>
            <person name="De Vries R."/>
            <person name="Hainaut M."/>
            <person name="Hatakka A."/>
            <person name="Henrissat B."/>
            <person name="Hilden K."/>
            <person name="Kuo R."/>
            <person name="Labutti K."/>
            <person name="Lipzen A."/>
            <person name="Makela M.R."/>
            <person name="Sandor L."/>
            <person name="Spatafora J.W."/>
            <person name="Grigoriev I.V."/>
            <person name="Hibbett D.S."/>
        </authorList>
    </citation>
    <scope>NUCLEOTIDE SEQUENCE [LARGE SCALE GENOMIC DNA]</scope>
    <source>
        <strain evidence="2 3">3A-2</strain>
    </source>
</reference>
<accession>A0A8E2B126</accession>
<evidence type="ECO:0000256" key="1">
    <source>
        <dbReference type="SAM" id="MobiDB-lite"/>
    </source>
</evidence>
<sequence>MSLASCVAPAARRLPASGLTSFAATTYDPTSLSLAPWQQQQPNTLVASPHSQHSQVSYMSGTGYSWDTDDQRLSYPPTSCYPTLSLDSASPYSTPDVAPALPFAADFSDAHRSALLDHPNPAPSRSFSALALAQAQASPPSPRAGWSSELYAIAPASPASEPRSPRVKEEDEEGAFIFEVPVQAAASGPAVAAMPEVPLRATQACGAMRAMMTAFRLDPFAMHNGIRGAATAPTCVLEVGPLREPPVVFEWQVHLNEPLVPQTPPWAPRSASPLYGLDEEDEKWAPPEEYVPFAQAAATQQHQQQESMEFEPLMTPADSLDWSMRYQSSDSPSPAYPAMPQPQLPVPRPAQTSLAFASRIEQRISAGYGTRAPERADELYRPAHTHLHRSAPSRQAQAYGSYAPASGGALGPAGAGAWYRKSLSASYAGPDWDVAQQQGEDGTRTPPLACPLARRPVWAPCSDAGRALCAV</sequence>
<feature type="compositionally biased region" description="Pro residues" evidence="1">
    <location>
        <begin position="334"/>
        <end position="348"/>
    </location>
</feature>
<keyword evidence="3" id="KW-1185">Reference proteome</keyword>
<dbReference type="OrthoDB" id="3270670at2759"/>
<organism evidence="2 3">
    <name type="scientific">Obba rivulosa</name>
    <dbReference type="NCBI Taxonomy" id="1052685"/>
    <lineage>
        <taxon>Eukaryota</taxon>
        <taxon>Fungi</taxon>
        <taxon>Dikarya</taxon>
        <taxon>Basidiomycota</taxon>
        <taxon>Agaricomycotina</taxon>
        <taxon>Agaricomycetes</taxon>
        <taxon>Polyporales</taxon>
        <taxon>Gelatoporiaceae</taxon>
        <taxon>Obba</taxon>
    </lineage>
</organism>
<proteinExistence type="predicted"/>
<name>A0A8E2B126_9APHY</name>
<dbReference type="EMBL" id="KV722432">
    <property type="protein sequence ID" value="OCH89220.1"/>
    <property type="molecule type" value="Genomic_DNA"/>
</dbReference>
<feature type="region of interest" description="Disordered" evidence="1">
    <location>
        <begin position="326"/>
        <end position="349"/>
    </location>
</feature>
<evidence type="ECO:0000313" key="2">
    <source>
        <dbReference type="EMBL" id="OCH89220.1"/>
    </source>
</evidence>
<dbReference type="AlphaFoldDB" id="A0A8E2B126"/>
<gene>
    <name evidence="2" type="ORF">OBBRIDRAFT_835993</name>
</gene>
<evidence type="ECO:0000313" key="3">
    <source>
        <dbReference type="Proteomes" id="UP000250043"/>
    </source>
</evidence>
<dbReference type="Proteomes" id="UP000250043">
    <property type="component" value="Unassembled WGS sequence"/>
</dbReference>
<protein>
    <submittedName>
        <fullName evidence="2">Uncharacterized protein</fullName>
    </submittedName>
</protein>